<dbReference type="Pfam" id="PF07690">
    <property type="entry name" value="MFS_1"/>
    <property type="match status" value="1"/>
</dbReference>
<dbReference type="InterPro" id="IPR036259">
    <property type="entry name" value="MFS_trans_sf"/>
</dbReference>
<feature type="transmembrane region" description="Helical" evidence="7">
    <location>
        <begin position="632"/>
        <end position="651"/>
    </location>
</feature>
<keyword evidence="7" id="KW-0812">Transmembrane</keyword>
<feature type="transmembrane region" description="Helical" evidence="7">
    <location>
        <begin position="511"/>
        <end position="532"/>
    </location>
</feature>
<dbReference type="OrthoDB" id="2533084at2759"/>
<gene>
    <name evidence="9" type="ORF">COCCADRAFT_40170</name>
</gene>
<dbReference type="Proteomes" id="UP000053841">
    <property type="component" value="Unassembled WGS sequence"/>
</dbReference>
<keyword evidence="6" id="KW-0539">Nucleus</keyword>
<dbReference type="eggNOG" id="KOG0255">
    <property type="taxonomic scope" value="Eukaryota"/>
</dbReference>
<dbReference type="GO" id="GO:0003677">
    <property type="term" value="F:DNA binding"/>
    <property type="evidence" value="ECO:0007669"/>
    <property type="project" value="InterPro"/>
</dbReference>
<dbReference type="Pfam" id="PF04082">
    <property type="entry name" value="Fungal_trans"/>
    <property type="match status" value="1"/>
</dbReference>
<dbReference type="InterPro" id="IPR007219">
    <property type="entry name" value="XnlR_reg_dom"/>
</dbReference>
<dbReference type="GO" id="GO:0006351">
    <property type="term" value="P:DNA-templated transcription"/>
    <property type="evidence" value="ECO:0007669"/>
    <property type="project" value="InterPro"/>
</dbReference>
<dbReference type="GO" id="GO:0008270">
    <property type="term" value="F:zinc ion binding"/>
    <property type="evidence" value="ECO:0007669"/>
    <property type="project" value="InterPro"/>
</dbReference>
<dbReference type="HOGENOM" id="CLU_311680_0_0_1"/>
<protein>
    <recommendedName>
        <fullName evidence="8">Major facilitator superfamily (MFS) profile domain-containing protein</fullName>
    </recommendedName>
</protein>
<evidence type="ECO:0000256" key="2">
    <source>
        <dbReference type="ARBA" id="ARBA00022723"/>
    </source>
</evidence>
<evidence type="ECO:0000256" key="1">
    <source>
        <dbReference type="ARBA" id="ARBA00004141"/>
    </source>
</evidence>
<feature type="transmembrane region" description="Helical" evidence="7">
    <location>
        <begin position="764"/>
        <end position="785"/>
    </location>
</feature>
<feature type="transmembrane region" description="Helical" evidence="7">
    <location>
        <begin position="839"/>
        <end position="861"/>
    </location>
</feature>
<comment type="subcellular location">
    <subcellularLocation>
        <location evidence="1">Membrane</location>
        <topology evidence="1">Multi-pass membrane protein</topology>
    </subcellularLocation>
</comment>
<dbReference type="PANTHER" id="PTHR47660:SF2">
    <property type="entry name" value="TRANSCRIPTION FACTOR WITH C2H2 AND ZN(2)-CYS(6) DNA BINDING DOMAIN (EUROFUNG)"/>
    <property type="match status" value="1"/>
</dbReference>
<sequence length="942" mass="103570">MALVLGTCTPENVKKIASAFPSVELLDGLIQYFLTSPSLDTLTWFHLPTFSPSKLNPELLASIASAGAATIPDFSLRKLGYALHEASRMGQSRTFEEDNTAIRDLQHLQTFLLQLGVGMWSGISRKMEIAESFTQPLVTMLRRGARFRRSTWKEIRPEPDEQGSALETKWLSWVQQESFLRLVYRAFEFDRQSSMALLKPPLISYAEMQLPLPSSSALWQAKSATSWKAAYLNLPPMTINKPSAMECFLNLGHLSHHDHASLTFLYMIWGAIWEYRQMCTVTSRSQAVSNNSLILSSRYQDLTKQLEDFRLSCPPMNKSVEITLEIMLVHLNAPLDDIQLFAGIEGQEEARIAYVGLRDWANTPSARQALWHAGQVLRAAEVLPKALLNNFNAIAVYHAGLILWCYGFLKRSVAPESTQIDTTVVLNGDDSLSAQHLEWTASQTNKDEIRLVPQPTSDPADPLNLPKWRKLVMLAVMSIHPFVVNFTASSISSALPIYASTPILGLPPKGFSQLTYLVAVNVFMLGMANLWWVPLANTFGRRPVILLSLLLLVFSSMWAGLATSFDSLLAARIFMGIGGAPADAVSPDVVGEIFFVHERGRAMAIYTSFLAFGSLVGATCGGYIVGPMGLSWLHWMNVVLSAISFALCLVFQAETLYDRPQTSYASDNEVSNKITADTKESVVVAGSVAPSTYPSYSYLRSLRLITYQPGIGAKFLAPYKVLRLPGVWLVSGWYAGLVGLIVTMSTVAPQLVGKPPYLWGKGVGLINIGGIIGTILGCVYTYFVADFTTKRLAKKDQHGFSEPESRLVTALPALFAATIGSLIFGFVAQNPSPTGWVGLQFGLGLVAFGLMQAPSVGFNYIIEAYGSLAGDCFVAITSARAAVSFAWSFFVGEWVMHEGPAEPFGIFGMLMGLFGLLTIPMLIWGKRLRIWTAKWVPHGKPS</sequence>
<keyword evidence="7" id="KW-0472">Membrane</keyword>
<dbReference type="InterPro" id="IPR020846">
    <property type="entry name" value="MFS_dom"/>
</dbReference>
<dbReference type="GO" id="GO:0022857">
    <property type="term" value="F:transmembrane transporter activity"/>
    <property type="evidence" value="ECO:0007669"/>
    <property type="project" value="InterPro"/>
</dbReference>
<organism evidence="9 10">
    <name type="scientific">Cochliobolus carbonum (strain 26-R-13)</name>
    <name type="common">Maize leaf spot fungus</name>
    <name type="synonym">Bipolaris zeicola</name>
    <dbReference type="NCBI Taxonomy" id="930089"/>
    <lineage>
        <taxon>Eukaryota</taxon>
        <taxon>Fungi</taxon>
        <taxon>Dikarya</taxon>
        <taxon>Ascomycota</taxon>
        <taxon>Pezizomycotina</taxon>
        <taxon>Dothideomycetes</taxon>
        <taxon>Pleosporomycetidae</taxon>
        <taxon>Pleosporales</taxon>
        <taxon>Pleosporineae</taxon>
        <taxon>Pleosporaceae</taxon>
        <taxon>Bipolaris</taxon>
    </lineage>
</organism>
<reference evidence="9 10" key="1">
    <citation type="journal article" date="2013" name="PLoS Genet.">
        <title>Comparative genome structure, secondary metabolite, and effector coding capacity across Cochliobolus pathogens.</title>
        <authorList>
            <person name="Condon B.J."/>
            <person name="Leng Y."/>
            <person name="Wu D."/>
            <person name="Bushley K.E."/>
            <person name="Ohm R.A."/>
            <person name="Otillar R."/>
            <person name="Martin J."/>
            <person name="Schackwitz W."/>
            <person name="Grimwood J."/>
            <person name="MohdZainudin N."/>
            <person name="Xue C."/>
            <person name="Wang R."/>
            <person name="Manning V.A."/>
            <person name="Dhillon B."/>
            <person name="Tu Z.J."/>
            <person name="Steffenson B.J."/>
            <person name="Salamov A."/>
            <person name="Sun H."/>
            <person name="Lowry S."/>
            <person name="LaButti K."/>
            <person name="Han J."/>
            <person name="Copeland A."/>
            <person name="Lindquist E."/>
            <person name="Barry K."/>
            <person name="Schmutz J."/>
            <person name="Baker S.E."/>
            <person name="Ciuffetti L.M."/>
            <person name="Grigoriev I.V."/>
            <person name="Zhong S."/>
            <person name="Turgeon B.G."/>
        </authorList>
    </citation>
    <scope>NUCLEOTIDE SEQUENCE [LARGE SCALE GENOMIC DNA]</scope>
    <source>
        <strain evidence="9 10">26-R-13</strain>
    </source>
</reference>
<evidence type="ECO:0000313" key="9">
    <source>
        <dbReference type="EMBL" id="EUC29451.1"/>
    </source>
</evidence>
<dbReference type="EMBL" id="KI964747">
    <property type="protein sequence ID" value="EUC29451.1"/>
    <property type="molecule type" value="Genomic_DNA"/>
</dbReference>
<feature type="domain" description="Major facilitator superfamily (MFS) profile" evidence="8">
    <location>
        <begin position="473"/>
        <end position="929"/>
    </location>
</feature>
<evidence type="ECO:0000256" key="3">
    <source>
        <dbReference type="ARBA" id="ARBA00022833"/>
    </source>
</evidence>
<name>W6YE45_COCC2</name>
<dbReference type="PROSITE" id="PS50850">
    <property type="entry name" value="MFS"/>
    <property type="match status" value="1"/>
</dbReference>
<dbReference type="KEGG" id="bze:COCCADRAFT_40170"/>
<keyword evidence="4" id="KW-0805">Transcription regulation</keyword>
<dbReference type="RefSeq" id="XP_007716247.1">
    <property type="nucleotide sequence ID" value="XM_007718057.1"/>
</dbReference>
<dbReference type="GeneID" id="19149188"/>
<evidence type="ECO:0000256" key="6">
    <source>
        <dbReference type="ARBA" id="ARBA00023242"/>
    </source>
</evidence>
<feature type="transmembrane region" description="Helical" evidence="7">
    <location>
        <begin position="544"/>
        <end position="561"/>
    </location>
</feature>
<feature type="transmembrane region" description="Helical" evidence="7">
    <location>
        <begin position="471"/>
        <end position="499"/>
    </location>
</feature>
<keyword evidence="10" id="KW-1185">Reference proteome</keyword>
<proteinExistence type="predicted"/>
<dbReference type="InterPro" id="IPR011701">
    <property type="entry name" value="MFS"/>
</dbReference>
<evidence type="ECO:0000256" key="7">
    <source>
        <dbReference type="SAM" id="Phobius"/>
    </source>
</evidence>
<dbReference type="AlphaFoldDB" id="W6YE45"/>
<keyword evidence="3" id="KW-0862">Zinc</keyword>
<dbReference type="Gene3D" id="1.20.1250.20">
    <property type="entry name" value="MFS general substrate transporter like domains"/>
    <property type="match status" value="1"/>
</dbReference>
<evidence type="ECO:0000313" key="10">
    <source>
        <dbReference type="Proteomes" id="UP000053841"/>
    </source>
</evidence>
<feature type="transmembrane region" description="Helical" evidence="7">
    <location>
        <begin position="727"/>
        <end position="752"/>
    </location>
</feature>
<feature type="transmembrane region" description="Helical" evidence="7">
    <location>
        <begin position="904"/>
        <end position="924"/>
    </location>
</feature>
<dbReference type="PANTHER" id="PTHR47660">
    <property type="entry name" value="TRANSCRIPTION FACTOR WITH C2H2 AND ZN(2)-CYS(6) DNA BINDING DOMAIN (EUROFUNG)-RELATED-RELATED"/>
    <property type="match status" value="1"/>
</dbReference>
<keyword evidence="2" id="KW-0479">Metal-binding</keyword>
<feature type="transmembrane region" description="Helical" evidence="7">
    <location>
        <begin position="806"/>
        <end position="827"/>
    </location>
</feature>
<accession>W6YE45</accession>
<dbReference type="SUPFAM" id="SSF103473">
    <property type="entry name" value="MFS general substrate transporter"/>
    <property type="match status" value="1"/>
</dbReference>
<keyword evidence="7" id="KW-1133">Transmembrane helix</keyword>
<evidence type="ECO:0000256" key="4">
    <source>
        <dbReference type="ARBA" id="ARBA00023015"/>
    </source>
</evidence>
<feature type="transmembrane region" description="Helical" evidence="7">
    <location>
        <begin position="573"/>
        <end position="596"/>
    </location>
</feature>
<dbReference type="CDD" id="cd12148">
    <property type="entry name" value="fungal_TF_MHR"/>
    <property type="match status" value="1"/>
</dbReference>
<feature type="transmembrane region" description="Helical" evidence="7">
    <location>
        <begin position="873"/>
        <end position="892"/>
    </location>
</feature>
<dbReference type="GO" id="GO:0016020">
    <property type="term" value="C:membrane"/>
    <property type="evidence" value="ECO:0007669"/>
    <property type="project" value="UniProtKB-SubCell"/>
</dbReference>
<feature type="transmembrane region" description="Helical" evidence="7">
    <location>
        <begin position="391"/>
        <end position="409"/>
    </location>
</feature>
<keyword evidence="5" id="KW-0804">Transcription</keyword>
<evidence type="ECO:0000256" key="5">
    <source>
        <dbReference type="ARBA" id="ARBA00023163"/>
    </source>
</evidence>
<feature type="transmembrane region" description="Helical" evidence="7">
    <location>
        <begin position="603"/>
        <end position="626"/>
    </location>
</feature>
<evidence type="ECO:0000259" key="8">
    <source>
        <dbReference type="PROSITE" id="PS50850"/>
    </source>
</evidence>